<dbReference type="InterPro" id="IPR004481">
    <property type="entry name" value="K/Na/Ca-exchanger"/>
</dbReference>
<protein>
    <submittedName>
        <fullName evidence="1">Calcium/sodium antiporter</fullName>
    </submittedName>
</protein>
<dbReference type="EMBL" id="JBEVCJ010000013">
    <property type="protein sequence ID" value="MET1255791.1"/>
    <property type="molecule type" value="Genomic_DNA"/>
</dbReference>
<accession>A0ABV2BV53</accession>
<reference evidence="1 2" key="1">
    <citation type="submission" date="2024-06" db="EMBL/GenBank/DDBJ databases">
        <authorList>
            <person name="Li F."/>
        </authorList>
    </citation>
    <scope>NUCLEOTIDE SEQUENCE [LARGE SCALE GENOMIC DNA]</scope>
    <source>
        <strain evidence="1 2">GXAS 311</strain>
    </source>
</reference>
<gene>
    <name evidence="1" type="ORF">ABVT43_11695</name>
</gene>
<proteinExistence type="predicted"/>
<dbReference type="InterPro" id="IPR004837">
    <property type="entry name" value="NaCa_Exmemb"/>
</dbReference>
<evidence type="ECO:0000313" key="1">
    <source>
        <dbReference type="EMBL" id="MET1255791.1"/>
    </source>
</evidence>
<organism evidence="1 2">
    <name type="scientific">Aliikangiella maris</name>
    <dbReference type="NCBI Taxonomy" id="3162458"/>
    <lineage>
        <taxon>Bacteria</taxon>
        <taxon>Pseudomonadati</taxon>
        <taxon>Pseudomonadota</taxon>
        <taxon>Gammaproteobacteria</taxon>
        <taxon>Oceanospirillales</taxon>
        <taxon>Pleioneaceae</taxon>
        <taxon>Aliikangiella</taxon>
    </lineage>
</organism>
<evidence type="ECO:0000313" key="2">
    <source>
        <dbReference type="Proteomes" id="UP001548189"/>
    </source>
</evidence>
<comment type="caution">
    <text evidence="1">The sequence shown here is derived from an EMBL/GenBank/DDBJ whole genome shotgun (WGS) entry which is preliminary data.</text>
</comment>
<dbReference type="PANTHER" id="PTHR10846">
    <property type="entry name" value="SODIUM/POTASSIUM/CALCIUM EXCHANGER"/>
    <property type="match status" value="1"/>
</dbReference>
<sequence>MLIYFAMVISGISLLVWSADRFTDGAAAIARNLGISPLIVGLTIVAMGSSAPEVIVSLNAAMNNTPGLAIGNAIGSNIANVGMVLGIAALVTPLNVHSKMLKREIPVLFGVMLLAFILMLDYELSLTDGLILLISLGAYISWLTHSALKNRNQSDLMLEELIEELPEQMPTWRAVFWVVLGLILLQLSSKLLVNGATAIAHDYGVSDFLIGVTIVAVGTSLPELAASITGVLKGEHELAIGNVVGSNIFNLLAVLGVPALIVSVDVDKSILVFDYAFMVGIIIAVCFMAWGKKGQPGKINRIEGGILLSCFIGYQVYQFAMASQA</sequence>
<dbReference type="Pfam" id="PF01699">
    <property type="entry name" value="Na_Ca_ex"/>
    <property type="match status" value="2"/>
</dbReference>
<name>A0ABV2BV53_9GAMM</name>
<dbReference type="Proteomes" id="UP001548189">
    <property type="component" value="Unassembled WGS sequence"/>
</dbReference>
<dbReference type="PANTHER" id="PTHR10846:SF8">
    <property type="entry name" value="INNER MEMBRANE PROTEIN YRBG"/>
    <property type="match status" value="1"/>
</dbReference>
<dbReference type="NCBIfam" id="TIGR00367">
    <property type="entry name" value="calcium/sodium antiporter"/>
    <property type="match status" value="1"/>
</dbReference>
<keyword evidence="2" id="KW-1185">Reference proteome</keyword>
<dbReference type="Gene3D" id="1.20.1420.30">
    <property type="entry name" value="NCX, central ion-binding region"/>
    <property type="match status" value="1"/>
</dbReference>
<dbReference type="InterPro" id="IPR044880">
    <property type="entry name" value="NCX_ion-bd_dom_sf"/>
</dbReference>